<organism evidence="9 10">
    <name type="scientific">Aspergillus sclerotialis</name>
    <dbReference type="NCBI Taxonomy" id="2070753"/>
    <lineage>
        <taxon>Eukaryota</taxon>
        <taxon>Fungi</taxon>
        <taxon>Dikarya</taxon>
        <taxon>Ascomycota</taxon>
        <taxon>Pezizomycotina</taxon>
        <taxon>Eurotiomycetes</taxon>
        <taxon>Eurotiomycetidae</taxon>
        <taxon>Eurotiales</taxon>
        <taxon>Aspergillaceae</taxon>
        <taxon>Aspergillus</taxon>
        <taxon>Aspergillus subgen. Polypaecilum</taxon>
    </lineage>
</organism>
<dbReference type="AlphaFoldDB" id="A0A3A2ZPK2"/>
<comment type="caution">
    <text evidence="9">The sequence shown here is derived from an EMBL/GenBank/DDBJ whole genome shotgun (WGS) entry which is preliminary data.</text>
</comment>
<evidence type="ECO:0000256" key="7">
    <source>
        <dbReference type="SAM" id="MobiDB-lite"/>
    </source>
</evidence>
<keyword evidence="5" id="KW-0804">Transcription</keyword>
<dbReference type="GO" id="GO:0005634">
    <property type="term" value="C:nucleus"/>
    <property type="evidence" value="ECO:0007669"/>
    <property type="project" value="UniProtKB-SubCell"/>
</dbReference>
<evidence type="ECO:0000256" key="5">
    <source>
        <dbReference type="ARBA" id="ARBA00023163"/>
    </source>
</evidence>
<dbReference type="GO" id="GO:0008270">
    <property type="term" value="F:zinc ion binding"/>
    <property type="evidence" value="ECO:0007669"/>
    <property type="project" value="InterPro"/>
</dbReference>
<feature type="compositionally biased region" description="Polar residues" evidence="7">
    <location>
        <begin position="1"/>
        <end position="21"/>
    </location>
</feature>
<dbReference type="GO" id="GO:0006351">
    <property type="term" value="P:DNA-templated transcription"/>
    <property type="evidence" value="ECO:0007669"/>
    <property type="project" value="InterPro"/>
</dbReference>
<dbReference type="Proteomes" id="UP000266188">
    <property type="component" value="Unassembled WGS sequence"/>
</dbReference>
<feature type="compositionally biased region" description="Polar residues" evidence="7">
    <location>
        <begin position="113"/>
        <end position="125"/>
    </location>
</feature>
<keyword evidence="4" id="KW-0238">DNA-binding</keyword>
<dbReference type="EMBL" id="MVGC01000461">
    <property type="protein sequence ID" value="RJE19021.1"/>
    <property type="molecule type" value="Genomic_DNA"/>
</dbReference>
<protein>
    <submittedName>
        <fullName evidence="9">C6 transcription factor</fullName>
    </submittedName>
</protein>
<dbReference type="SUPFAM" id="SSF57701">
    <property type="entry name" value="Zn2/Cys6 DNA-binding domain"/>
    <property type="match status" value="1"/>
</dbReference>
<dbReference type="PROSITE" id="PS50048">
    <property type="entry name" value="ZN2_CY6_FUNGAL_2"/>
    <property type="match status" value="1"/>
</dbReference>
<dbReference type="InterPro" id="IPR001138">
    <property type="entry name" value="Zn2Cys6_DnaBD"/>
</dbReference>
<reference evidence="10" key="1">
    <citation type="submission" date="2017-02" db="EMBL/GenBank/DDBJ databases">
        <authorList>
            <person name="Tafer H."/>
            <person name="Lopandic K."/>
        </authorList>
    </citation>
    <scope>NUCLEOTIDE SEQUENCE [LARGE SCALE GENOMIC DNA]</scope>
    <source>
        <strain evidence="10">CBS 366.77</strain>
    </source>
</reference>
<dbReference type="PANTHER" id="PTHR31001">
    <property type="entry name" value="UNCHARACTERIZED TRANSCRIPTIONAL REGULATORY PROTEIN"/>
    <property type="match status" value="1"/>
</dbReference>
<feature type="region of interest" description="Disordered" evidence="7">
    <location>
        <begin position="1"/>
        <end position="39"/>
    </location>
</feature>
<feature type="compositionally biased region" description="Polar residues" evidence="7">
    <location>
        <begin position="135"/>
        <end position="145"/>
    </location>
</feature>
<evidence type="ECO:0000256" key="3">
    <source>
        <dbReference type="ARBA" id="ARBA00023015"/>
    </source>
</evidence>
<dbReference type="InterPro" id="IPR036864">
    <property type="entry name" value="Zn2-C6_fun-type_DNA-bd_sf"/>
</dbReference>
<dbReference type="PANTHER" id="PTHR31001:SF57">
    <property type="entry name" value="ZN(II)2CYS6 TRANSCRIPTION FACTOR (EUROFUNG)"/>
    <property type="match status" value="1"/>
</dbReference>
<keyword evidence="3" id="KW-0805">Transcription regulation</keyword>
<evidence type="ECO:0000256" key="1">
    <source>
        <dbReference type="ARBA" id="ARBA00004123"/>
    </source>
</evidence>
<dbReference type="OrthoDB" id="424974at2759"/>
<dbReference type="GO" id="GO:0003677">
    <property type="term" value="F:DNA binding"/>
    <property type="evidence" value="ECO:0007669"/>
    <property type="project" value="UniProtKB-KW"/>
</dbReference>
<dbReference type="Gene3D" id="4.10.240.10">
    <property type="entry name" value="Zn(2)-C6 fungal-type DNA-binding domain"/>
    <property type="match status" value="1"/>
</dbReference>
<evidence type="ECO:0000259" key="8">
    <source>
        <dbReference type="PROSITE" id="PS50048"/>
    </source>
</evidence>
<dbReference type="CDD" id="cd00067">
    <property type="entry name" value="GAL4"/>
    <property type="match status" value="1"/>
</dbReference>
<feature type="domain" description="Zn(2)-C6 fungal-type" evidence="8">
    <location>
        <begin position="41"/>
        <end position="70"/>
    </location>
</feature>
<dbReference type="Pfam" id="PF04082">
    <property type="entry name" value="Fungal_trans"/>
    <property type="match status" value="1"/>
</dbReference>
<evidence type="ECO:0000313" key="9">
    <source>
        <dbReference type="EMBL" id="RJE19021.1"/>
    </source>
</evidence>
<evidence type="ECO:0000256" key="4">
    <source>
        <dbReference type="ARBA" id="ARBA00023125"/>
    </source>
</evidence>
<comment type="subcellular location">
    <subcellularLocation>
        <location evidence="1">Nucleus</location>
    </subcellularLocation>
</comment>
<sequence>MEQEPSLPQQSGADRSSTEPPESSLLRTPGLGRKSNRTERSCFRCHQRKVRCDKKSPCASCARLGVLCSYPGPDAVARRPHRATISDVSERLARLERIVQAMSHDGYSHDGNDQSTASTGTSPIRSRSAEGLASQAPSSTGVLVNGGHSSRYFNETLLSRVLEEEREIQHELAATDTEREVNKFPPFLKIGGFLSNLPSAESQSPHPTKWQAMQLWQAFVNNVDPITKILHVPTAQVVVFEAINDPCRKTKDVNALLFAIYFAAATSLQAADVAHFLGQDKSTVLKIFKQGLEKSLEQANLLDNPTLTSLQALAIYLLSVRAYNAGRSVWVLNGLAIRLAQSIGLHRDGKNFNLSPFDSEIRRRLWWHLWAKDARASEDHGITVNSFDSPSDIDLPLNVDDSELYPSMDRLPTTKQNWTEMAFPLIVMRSNHALQRLYHVAKPPAKNSPSDTAGREAMRQITTQIEAYVKDCNPHIPIQRATLLFAQVILRKLDFVSRQQLFNESESDPANRASLASGETLVNACEILELNLRIQTDDLLRGFRWTFETYPQYHLLLYVLWYLCMHPSGPGVDWAWNIVEASFEHEIANQRDFIAGPGSKWAILKLMKEKATHFREATSHDDSTRQTQTEEMNFQTNVFPADVLGPMENAMLADMANLDQDAANFLDWTRLVDGLNINIHPHSL</sequence>
<dbReference type="InterPro" id="IPR007219">
    <property type="entry name" value="XnlR_reg_dom"/>
</dbReference>
<evidence type="ECO:0000313" key="10">
    <source>
        <dbReference type="Proteomes" id="UP000266188"/>
    </source>
</evidence>
<evidence type="ECO:0000256" key="2">
    <source>
        <dbReference type="ARBA" id="ARBA00022723"/>
    </source>
</evidence>
<dbReference type="Pfam" id="PF00172">
    <property type="entry name" value="Zn_clus"/>
    <property type="match status" value="1"/>
</dbReference>
<keyword evidence="2" id="KW-0479">Metal-binding</keyword>
<dbReference type="SMART" id="SM00906">
    <property type="entry name" value="Fungal_trans"/>
    <property type="match status" value="1"/>
</dbReference>
<dbReference type="InterPro" id="IPR050613">
    <property type="entry name" value="Sec_Metabolite_Reg"/>
</dbReference>
<keyword evidence="10" id="KW-1185">Reference proteome</keyword>
<dbReference type="STRING" id="2070753.A0A3A2ZPK2"/>
<gene>
    <name evidence="9" type="ORF">PHISCL_08650</name>
</gene>
<keyword evidence="6" id="KW-0539">Nucleus</keyword>
<dbReference type="GO" id="GO:0000981">
    <property type="term" value="F:DNA-binding transcription factor activity, RNA polymerase II-specific"/>
    <property type="evidence" value="ECO:0007669"/>
    <property type="project" value="InterPro"/>
</dbReference>
<feature type="region of interest" description="Disordered" evidence="7">
    <location>
        <begin position="103"/>
        <end position="145"/>
    </location>
</feature>
<accession>A0A3A2ZPK2</accession>
<dbReference type="CDD" id="cd12148">
    <property type="entry name" value="fungal_TF_MHR"/>
    <property type="match status" value="1"/>
</dbReference>
<evidence type="ECO:0000256" key="6">
    <source>
        <dbReference type="ARBA" id="ARBA00023242"/>
    </source>
</evidence>
<dbReference type="PROSITE" id="PS00463">
    <property type="entry name" value="ZN2_CY6_FUNGAL_1"/>
    <property type="match status" value="1"/>
</dbReference>
<dbReference type="SMART" id="SM00066">
    <property type="entry name" value="GAL4"/>
    <property type="match status" value="1"/>
</dbReference>
<name>A0A3A2ZPK2_9EURO</name>
<proteinExistence type="predicted"/>